<protein>
    <submittedName>
        <fullName evidence="5">Polysaccharide deacetylase family sporulation protein PdaB</fullName>
    </submittedName>
</protein>
<dbReference type="OrthoDB" id="115239at2"/>
<keyword evidence="6" id="KW-1185">Reference proteome</keyword>
<dbReference type="GO" id="GO:0016020">
    <property type="term" value="C:membrane"/>
    <property type="evidence" value="ECO:0007669"/>
    <property type="project" value="TreeGrafter"/>
</dbReference>
<dbReference type="GO" id="GO:0046872">
    <property type="term" value="F:metal ion binding"/>
    <property type="evidence" value="ECO:0007669"/>
    <property type="project" value="UniProtKB-KW"/>
</dbReference>
<dbReference type="AlphaFoldDB" id="A0A157QQA8"/>
<sequence length="321" mass="35662">MTFHSTVLARLAVVLSLFLASVCSAQTVALTFNDGMDERQAAWAHLNGQLLKGLEKSGIKAALFPSLKHTGSRMGLKMVADWGKAGHMIGNHTASHFNLSRSDIRWEVFVRDVEEAAYVLSHVPGYVRMLRFPYLDEGDTMSKISGVRRWMKSNGYRNAPASIEASDWYYGMLYDEHVGVSNAKTLEKFRKYYVAHLLARAGYYDALARRVLKRSPPHVLVLHTNRLNADTLPAIVAAFRSKGWRIIPASKAFADPLYAQQPNLAPAGGSIIWQLAVIKKIPGLRYPAERSAYEVPGLKAAGLLTKGEVERLAARQAARRQ</sequence>
<feature type="signal peptide" evidence="3">
    <location>
        <begin position="1"/>
        <end position="25"/>
    </location>
</feature>
<dbReference type="EMBL" id="LT546645">
    <property type="protein sequence ID" value="SAI72023.1"/>
    <property type="molecule type" value="Genomic_DNA"/>
</dbReference>
<keyword evidence="1" id="KW-0479">Metal-binding</keyword>
<evidence type="ECO:0000256" key="2">
    <source>
        <dbReference type="ARBA" id="ARBA00022801"/>
    </source>
</evidence>
<evidence type="ECO:0000313" key="6">
    <source>
        <dbReference type="Proteomes" id="UP000076825"/>
    </source>
</evidence>
<evidence type="ECO:0000256" key="3">
    <source>
        <dbReference type="SAM" id="SignalP"/>
    </source>
</evidence>
<evidence type="ECO:0000259" key="4">
    <source>
        <dbReference type="Pfam" id="PF01522"/>
    </source>
</evidence>
<organism evidence="5 6">
    <name type="scientific">Bordetella trematum</name>
    <dbReference type="NCBI Taxonomy" id="123899"/>
    <lineage>
        <taxon>Bacteria</taxon>
        <taxon>Pseudomonadati</taxon>
        <taxon>Pseudomonadota</taxon>
        <taxon>Betaproteobacteria</taxon>
        <taxon>Burkholderiales</taxon>
        <taxon>Alcaligenaceae</taxon>
        <taxon>Bordetella</taxon>
    </lineage>
</organism>
<proteinExistence type="predicted"/>
<gene>
    <name evidence="5" type="ORF">SAMEA3906487_03012</name>
</gene>
<dbReference type="eggNOG" id="COG0726">
    <property type="taxonomic scope" value="Bacteria"/>
</dbReference>
<dbReference type="KEGG" id="btrm:SAMEA390648703012"/>
<name>A0A157QQA8_9BORD</name>
<keyword evidence="2" id="KW-0378">Hydrolase</keyword>
<dbReference type="InterPro" id="IPR011330">
    <property type="entry name" value="Glyco_hydro/deAcase_b/a-brl"/>
</dbReference>
<dbReference type="PANTHER" id="PTHR10587">
    <property type="entry name" value="GLYCOSYL TRANSFERASE-RELATED"/>
    <property type="match status" value="1"/>
</dbReference>
<dbReference type="GO" id="GO:0016810">
    <property type="term" value="F:hydrolase activity, acting on carbon-nitrogen (but not peptide) bonds"/>
    <property type="evidence" value="ECO:0007669"/>
    <property type="project" value="InterPro"/>
</dbReference>
<dbReference type="Proteomes" id="UP000076825">
    <property type="component" value="Chromosome 1"/>
</dbReference>
<dbReference type="InterPro" id="IPR050248">
    <property type="entry name" value="Polysacc_deacetylase_ArnD"/>
</dbReference>
<dbReference type="GO" id="GO:0005975">
    <property type="term" value="P:carbohydrate metabolic process"/>
    <property type="evidence" value="ECO:0007669"/>
    <property type="project" value="InterPro"/>
</dbReference>
<dbReference type="STRING" id="123899.SAMEA3906487_03012"/>
<dbReference type="PANTHER" id="PTHR10587:SF133">
    <property type="entry name" value="CHITIN DEACETYLASE 1-RELATED"/>
    <property type="match status" value="1"/>
</dbReference>
<dbReference type="PATRIC" id="fig|123899.6.peg.3005"/>
<dbReference type="InterPro" id="IPR002509">
    <property type="entry name" value="NODB_dom"/>
</dbReference>
<feature type="domain" description="NodB homology" evidence="4">
    <location>
        <begin position="25"/>
        <end position="143"/>
    </location>
</feature>
<accession>A0A157QQA8</accession>
<evidence type="ECO:0000256" key="1">
    <source>
        <dbReference type="ARBA" id="ARBA00022723"/>
    </source>
</evidence>
<keyword evidence="3" id="KW-0732">Signal</keyword>
<dbReference type="Pfam" id="PF01522">
    <property type="entry name" value="Polysacc_deac_1"/>
    <property type="match status" value="1"/>
</dbReference>
<dbReference type="SUPFAM" id="SSF88713">
    <property type="entry name" value="Glycoside hydrolase/deacetylase"/>
    <property type="match status" value="1"/>
</dbReference>
<reference evidence="5 6" key="1">
    <citation type="submission" date="2016-04" db="EMBL/GenBank/DDBJ databases">
        <authorList>
            <consortium name="Pathogen Informatics"/>
        </authorList>
    </citation>
    <scope>NUCLEOTIDE SEQUENCE [LARGE SCALE GENOMIC DNA]</scope>
    <source>
        <strain evidence="5 6">H044680328</strain>
    </source>
</reference>
<feature type="chain" id="PRO_5009816647" evidence="3">
    <location>
        <begin position="26"/>
        <end position="321"/>
    </location>
</feature>
<dbReference type="Gene3D" id="3.20.20.370">
    <property type="entry name" value="Glycoside hydrolase/deacetylase"/>
    <property type="match status" value="1"/>
</dbReference>
<evidence type="ECO:0000313" key="5">
    <source>
        <dbReference type="EMBL" id="SAI72023.1"/>
    </source>
</evidence>